<comment type="subcellular location">
    <subcellularLocation>
        <location evidence="1">Cell membrane</location>
    </subcellularLocation>
</comment>
<keyword evidence="7" id="KW-0812">Transmembrane</keyword>
<feature type="transmembrane region" description="Helical" evidence="7">
    <location>
        <begin position="32"/>
        <end position="50"/>
    </location>
</feature>
<feature type="transmembrane region" description="Helical" evidence="7">
    <location>
        <begin position="308"/>
        <end position="329"/>
    </location>
</feature>
<keyword evidence="7" id="KW-1133">Transmembrane helix</keyword>
<keyword evidence="3" id="KW-0479">Metal-binding</keyword>
<dbReference type="STRING" id="476652.DEAC_c36770"/>
<keyword evidence="6 7" id="KW-0472">Membrane</keyword>
<evidence type="ECO:0000256" key="7">
    <source>
        <dbReference type="SAM" id="Phobius"/>
    </source>
</evidence>
<evidence type="ECO:0000256" key="1">
    <source>
        <dbReference type="ARBA" id="ARBA00004236"/>
    </source>
</evidence>
<evidence type="ECO:0000256" key="3">
    <source>
        <dbReference type="ARBA" id="ARBA00022723"/>
    </source>
</evidence>
<dbReference type="InterPro" id="IPR017900">
    <property type="entry name" value="4Fe4S_Fe_S_CS"/>
</dbReference>
<dbReference type="InterPro" id="IPR017896">
    <property type="entry name" value="4Fe4S_Fe-S-bd"/>
</dbReference>
<evidence type="ECO:0000256" key="5">
    <source>
        <dbReference type="ARBA" id="ARBA00023014"/>
    </source>
</evidence>
<evidence type="ECO:0000259" key="8">
    <source>
        <dbReference type="PROSITE" id="PS51379"/>
    </source>
</evidence>
<gene>
    <name evidence="9" type="primary">yccM_3</name>
    <name evidence="9" type="ORF">DEAC_c36770</name>
</gene>
<organism evidence="9 10">
    <name type="scientific">Desulfosporosinus acididurans</name>
    <dbReference type="NCBI Taxonomy" id="476652"/>
    <lineage>
        <taxon>Bacteria</taxon>
        <taxon>Bacillati</taxon>
        <taxon>Bacillota</taxon>
        <taxon>Clostridia</taxon>
        <taxon>Eubacteriales</taxon>
        <taxon>Desulfitobacteriaceae</taxon>
        <taxon>Desulfosporosinus</taxon>
    </lineage>
</organism>
<feature type="transmembrane region" description="Helical" evidence="7">
    <location>
        <begin position="117"/>
        <end position="139"/>
    </location>
</feature>
<dbReference type="AlphaFoldDB" id="A0A0J1FLY5"/>
<feature type="transmembrane region" description="Helical" evidence="7">
    <location>
        <begin position="371"/>
        <end position="391"/>
    </location>
</feature>
<proteinExistence type="predicted"/>
<dbReference type="InterPro" id="IPR052378">
    <property type="entry name" value="NosR_regulator"/>
</dbReference>
<evidence type="ECO:0000256" key="6">
    <source>
        <dbReference type="ARBA" id="ARBA00023136"/>
    </source>
</evidence>
<dbReference type="PROSITE" id="PS00198">
    <property type="entry name" value="4FE4S_FER_1"/>
    <property type="match status" value="1"/>
</dbReference>
<evidence type="ECO:0000313" key="9">
    <source>
        <dbReference type="EMBL" id="KLU64475.1"/>
    </source>
</evidence>
<dbReference type="SUPFAM" id="SSF54862">
    <property type="entry name" value="4Fe-4S ferredoxins"/>
    <property type="match status" value="1"/>
</dbReference>
<reference evidence="9 10" key="1">
    <citation type="submission" date="2015-06" db="EMBL/GenBank/DDBJ databases">
        <title>Draft genome of the moderately acidophilic sulfate reducer Candidatus Desulfosporosinus acididurans strain M1.</title>
        <authorList>
            <person name="Poehlein A."/>
            <person name="Petzsch P."/>
            <person name="Johnson B.D."/>
            <person name="Schloemann M."/>
            <person name="Daniel R."/>
            <person name="Muehling M."/>
        </authorList>
    </citation>
    <scope>NUCLEOTIDE SEQUENCE [LARGE SCALE GENOMIC DNA]</scope>
    <source>
        <strain evidence="9 10">M1</strain>
    </source>
</reference>
<dbReference type="GO" id="GO:0005886">
    <property type="term" value="C:plasma membrane"/>
    <property type="evidence" value="ECO:0007669"/>
    <property type="project" value="UniProtKB-SubCell"/>
</dbReference>
<evidence type="ECO:0000313" key="10">
    <source>
        <dbReference type="Proteomes" id="UP000036356"/>
    </source>
</evidence>
<keyword evidence="4" id="KW-0408">Iron</keyword>
<feature type="transmembrane region" description="Helical" evidence="7">
    <location>
        <begin position="70"/>
        <end position="96"/>
    </location>
</feature>
<evidence type="ECO:0000256" key="4">
    <source>
        <dbReference type="ARBA" id="ARBA00023004"/>
    </source>
</evidence>
<dbReference type="Proteomes" id="UP000036356">
    <property type="component" value="Unassembled WGS sequence"/>
</dbReference>
<dbReference type="GO" id="GO:0051536">
    <property type="term" value="F:iron-sulfur cluster binding"/>
    <property type="evidence" value="ECO:0007669"/>
    <property type="project" value="UniProtKB-KW"/>
</dbReference>
<feature type="domain" description="4Fe-4S ferredoxin-type" evidence="8">
    <location>
        <begin position="221"/>
        <end position="250"/>
    </location>
</feature>
<dbReference type="Pfam" id="PF12801">
    <property type="entry name" value="Fer4_5"/>
    <property type="match status" value="2"/>
</dbReference>
<sequence>MSSTNSINKQPSKQPTNLLNVRWLKRFLTSYFYPRIFQWITVIVFAVIMFETLAGPTAVDNNFGSAATWVLWWPLIPFFFFLLGRFWCGICPFAWVSDLTQKLFGANLKVPNFIKKNGLWIIDITFILITWSDHIWGIVESPRGSGTLLLLILGGVMVSALLFERRTWCRYLCFLGSLSGNYSRAGMLELRADKNVCKTCKTRDCYKGGANAPGCPMFEFPMAMENNANCNLCGSCIKNCPHDSIRLTPRKPTSEFWSMTRARFEESFLAIVIVGIVFVQNVTMLDFYPAFLKWVEKTLGIANQDVAFTLLFILAMATPVLLLFSATALSKRFTGETLRTAFARFGYAVIPLDLASHMAHNLFHLLAEGKATYYTFMGLFGVHLEGSTSFVPDPIIQVMQYFLVIAGTLGSMYTAYRIAKKNYGLGKALSVSMPYLLVILLFGVLNFLTFTVRMAMRM</sequence>
<keyword evidence="2" id="KW-1003">Cell membrane</keyword>
<feature type="transmembrane region" description="Helical" evidence="7">
    <location>
        <begin position="268"/>
        <end position="288"/>
    </location>
</feature>
<dbReference type="PATRIC" id="fig|476652.3.peg.3884"/>
<dbReference type="PROSITE" id="PS51379">
    <property type="entry name" value="4FE4S_FER_2"/>
    <property type="match status" value="1"/>
</dbReference>
<evidence type="ECO:0000256" key="2">
    <source>
        <dbReference type="ARBA" id="ARBA00022475"/>
    </source>
</evidence>
<dbReference type="RefSeq" id="WP_047811455.1">
    <property type="nucleotide sequence ID" value="NZ_LDZY01000014.1"/>
</dbReference>
<keyword evidence="10" id="KW-1185">Reference proteome</keyword>
<dbReference type="EMBL" id="LDZY01000014">
    <property type="protein sequence ID" value="KLU64475.1"/>
    <property type="molecule type" value="Genomic_DNA"/>
</dbReference>
<comment type="caution">
    <text evidence="9">The sequence shown here is derived from an EMBL/GenBank/DDBJ whole genome shotgun (WGS) entry which is preliminary data.</text>
</comment>
<accession>A0A0J1FLY5</accession>
<feature type="transmembrane region" description="Helical" evidence="7">
    <location>
        <begin position="145"/>
        <end position="163"/>
    </location>
</feature>
<dbReference type="GO" id="GO:0046872">
    <property type="term" value="F:metal ion binding"/>
    <property type="evidence" value="ECO:0007669"/>
    <property type="project" value="UniProtKB-KW"/>
</dbReference>
<name>A0A0J1FLY5_9FIRM</name>
<dbReference type="PANTHER" id="PTHR30224">
    <property type="entry name" value="ELECTRON TRANSPORT PROTEIN"/>
    <property type="match status" value="1"/>
</dbReference>
<dbReference type="PANTHER" id="PTHR30224:SF4">
    <property type="entry name" value="ELECTRON TRANSPORT PROTEIN YCCM-RELATED"/>
    <property type="match status" value="1"/>
</dbReference>
<keyword evidence="5" id="KW-0411">Iron-sulfur</keyword>
<feature type="transmembrane region" description="Helical" evidence="7">
    <location>
        <begin position="436"/>
        <end position="456"/>
    </location>
</feature>
<feature type="transmembrane region" description="Helical" evidence="7">
    <location>
        <begin position="398"/>
        <end position="416"/>
    </location>
</feature>
<protein>
    <submittedName>
        <fullName evidence="9">Putative electron transport protein YccM</fullName>
    </submittedName>
</protein>